<name>A0A4U1JL19_9BACT</name>
<keyword evidence="2" id="KW-0813">Transport</keyword>
<dbReference type="GO" id="GO:0016887">
    <property type="term" value="F:ATP hydrolysis activity"/>
    <property type="evidence" value="ECO:0007669"/>
    <property type="project" value="InterPro"/>
</dbReference>
<accession>A0A4U1JL19</accession>
<keyword evidence="6 8" id="KW-1133">Transmembrane helix</keyword>
<evidence type="ECO:0000256" key="7">
    <source>
        <dbReference type="ARBA" id="ARBA00023136"/>
    </source>
</evidence>
<evidence type="ECO:0000259" key="10">
    <source>
        <dbReference type="PROSITE" id="PS50929"/>
    </source>
</evidence>
<dbReference type="PANTHER" id="PTHR43394">
    <property type="entry name" value="ATP-DEPENDENT PERMEASE MDL1, MITOCHONDRIAL"/>
    <property type="match status" value="1"/>
</dbReference>
<dbReference type="PROSITE" id="PS50929">
    <property type="entry name" value="ABC_TM1F"/>
    <property type="match status" value="1"/>
</dbReference>
<evidence type="ECO:0000256" key="6">
    <source>
        <dbReference type="ARBA" id="ARBA00022989"/>
    </source>
</evidence>
<dbReference type="PROSITE" id="PS00211">
    <property type="entry name" value="ABC_TRANSPORTER_1"/>
    <property type="match status" value="1"/>
</dbReference>
<dbReference type="Pfam" id="PF00005">
    <property type="entry name" value="ABC_tran"/>
    <property type="match status" value="1"/>
</dbReference>
<dbReference type="GO" id="GO:0005524">
    <property type="term" value="F:ATP binding"/>
    <property type="evidence" value="ECO:0007669"/>
    <property type="project" value="UniProtKB-KW"/>
</dbReference>
<protein>
    <submittedName>
        <fullName evidence="11">ATP-binding cassette domain-containing protein</fullName>
    </submittedName>
</protein>
<dbReference type="SUPFAM" id="SSF52540">
    <property type="entry name" value="P-loop containing nucleoside triphosphate hydrolases"/>
    <property type="match status" value="1"/>
</dbReference>
<dbReference type="AlphaFoldDB" id="A0A4U1JL19"/>
<dbReference type="SMART" id="SM00382">
    <property type="entry name" value="AAA"/>
    <property type="match status" value="1"/>
</dbReference>
<feature type="transmembrane region" description="Helical" evidence="8">
    <location>
        <begin position="252"/>
        <end position="272"/>
    </location>
</feature>
<dbReference type="InterPro" id="IPR003593">
    <property type="entry name" value="AAA+_ATPase"/>
</dbReference>
<feature type="domain" description="ABC transmembrane type-1" evidence="10">
    <location>
        <begin position="29"/>
        <end position="312"/>
    </location>
</feature>
<evidence type="ECO:0000256" key="2">
    <source>
        <dbReference type="ARBA" id="ARBA00022448"/>
    </source>
</evidence>
<evidence type="ECO:0000256" key="8">
    <source>
        <dbReference type="SAM" id="Phobius"/>
    </source>
</evidence>
<dbReference type="GO" id="GO:0090374">
    <property type="term" value="P:oligopeptide export from mitochondrion"/>
    <property type="evidence" value="ECO:0007669"/>
    <property type="project" value="TreeGrafter"/>
</dbReference>
<keyword evidence="4" id="KW-0547">Nucleotide-binding</keyword>
<dbReference type="Gene3D" id="3.40.50.300">
    <property type="entry name" value="P-loop containing nucleotide triphosphate hydrolases"/>
    <property type="match status" value="1"/>
</dbReference>
<organism evidence="11 12">
    <name type="scientific">Polyangium fumosum</name>
    <dbReference type="NCBI Taxonomy" id="889272"/>
    <lineage>
        <taxon>Bacteria</taxon>
        <taxon>Pseudomonadati</taxon>
        <taxon>Myxococcota</taxon>
        <taxon>Polyangia</taxon>
        <taxon>Polyangiales</taxon>
        <taxon>Polyangiaceae</taxon>
        <taxon>Polyangium</taxon>
    </lineage>
</organism>
<dbReference type="InterPro" id="IPR017871">
    <property type="entry name" value="ABC_transporter-like_CS"/>
</dbReference>
<dbReference type="GO" id="GO:0015421">
    <property type="term" value="F:ABC-type oligopeptide transporter activity"/>
    <property type="evidence" value="ECO:0007669"/>
    <property type="project" value="TreeGrafter"/>
</dbReference>
<feature type="transmembrane region" description="Helical" evidence="8">
    <location>
        <begin position="70"/>
        <end position="90"/>
    </location>
</feature>
<dbReference type="InterPro" id="IPR027417">
    <property type="entry name" value="P-loop_NTPase"/>
</dbReference>
<evidence type="ECO:0000256" key="4">
    <source>
        <dbReference type="ARBA" id="ARBA00022741"/>
    </source>
</evidence>
<evidence type="ECO:0000313" key="12">
    <source>
        <dbReference type="Proteomes" id="UP000309215"/>
    </source>
</evidence>
<dbReference type="PIRSF" id="PIRSF002773">
    <property type="entry name" value="ABC_prm/ATPase_B"/>
    <property type="match status" value="1"/>
</dbReference>
<dbReference type="InterPro" id="IPR003439">
    <property type="entry name" value="ABC_transporter-like_ATP-bd"/>
</dbReference>
<keyword evidence="7 8" id="KW-0472">Membrane</keyword>
<evidence type="ECO:0000313" key="11">
    <source>
        <dbReference type="EMBL" id="TKD12775.1"/>
    </source>
</evidence>
<dbReference type="SUPFAM" id="SSF90123">
    <property type="entry name" value="ABC transporter transmembrane region"/>
    <property type="match status" value="1"/>
</dbReference>
<sequence>MGDPDKPAAKDASLGRLLGLARPETARLAGGTVFLVIGTLMGLLVPQAFRVILDRAVGQAGGFWTIDRAALALILVAAVQAGATALRFVLFTSAGERVVTRLRRDLFEHLLAQEIAFFDERKTGELTSRLAADTTLVQNAVSVNISMGLRFAAQVLGGVGFLVYTSPILTAVMLGVVPPVALGAVAYGRRVRKLSREAQDALARANEVAEETIAGIRTVRAFAAETTEAKRYAAAVWDAFAVVWRRIVTSSVFMSVSSFAAFAALALVLWYGGRLVSQGAMTPGGLTSFLIYTLMVAFSLGGISELWADLMRASGAAERVFELIDRPPTIPLTEGARPGSVEGRIELSRVSFAYPSRKDLPVLRDLDLVIAPGEVVALVGPSGSGKSTIAALLLRLYDPTDGRIALDGKDLRELSPEWLRRNVGVVSQEPMLFSCSVADNVRYGRTTATEAEVEAAARAANAHEFVSKFPEAYATLVGERGVKLSGGQKQRVAIARAVLKDPRILVLDEATSALDAESEHLVKEALDRLMKGRTTLIIAHRLSTVMGADRVVVIEDGKIVQSGDHATLMQQGGLYRKLVERQLEGGRDGARGEVVKAPSVNALAIVPTVEGAQVL</sequence>
<dbReference type="CDD" id="cd18557">
    <property type="entry name" value="ABC_6TM_TAP_ABCB8_10_like"/>
    <property type="match status" value="1"/>
</dbReference>
<dbReference type="CDD" id="cd03249">
    <property type="entry name" value="ABC_MTABC3_MDL1_MDL2"/>
    <property type="match status" value="1"/>
</dbReference>
<dbReference type="OrthoDB" id="9760168at2"/>
<dbReference type="InterPro" id="IPR011527">
    <property type="entry name" value="ABC1_TM_dom"/>
</dbReference>
<comment type="subcellular location">
    <subcellularLocation>
        <location evidence="1">Cell membrane</location>
        <topology evidence="1">Multi-pass membrane protein</topology>
    </subcellularLocation>
</comment>
<evidence type="ECO:0000256" key="5">
    <source>
        <dbReference type="ARBA" id="ARBA00022840"/>
    </source>
</evidence>
<evidence type="ECO:0000259" key="9">
    <source>
        <dbReference type="PROSITE" id="PS50893"/>
    </source>
</evidence>
<dbReference type="InterPro" id="IPR036640">
    <property type="entry name" value="ABC1_TM_sf"/>
</dbReference>
<dbReference type="Proteomes" id="UP000309215">
    <property type="component" value="Unassembled WGS sequence"/>
</dbReference>
<gene>
    <name evidence="11" type="ORF">E8A74_03235</name>
</gene>
<dbReference type="FunFam" id="3.40.50.300:FF:000403">
    <property type="entry name" value="ATP-binding cassette sub-family B member 8, mitochondrial"/>
    <property type="match status" value="1"/>
</dbReference>
<dbReference type="InterPro" id="IPR039421">
    <property type="entry name" value="Type_1_exporter"/>
</dbReference>
<dbReference type="EMBL" id="SSMQ01000002">
    <property type="protein sequence ID" value="TKD12775.1"/>
    <property type="molecule type" value="Genomic_DNA"/>
</dbReference>
<dbReference type="PANTHER" id="PTHR43394:SF1">
    <property type="entry name" value="ATP-BINDING CASSETTE SUB-FAMILY B MEMBER 10, MITOCHONDRIAL"/>
    <property type="match status" value="1"/>
</dbReference>
<dbReference type="Pfam" id="PF00664">
    <property type="entry name" value="ABC_membrane"/>
    <property type="match status" value="1"/>
</dbReference>
<proteinExistence type="predicted"/>
<feature type="transmembrane region" description="Helical" evidence="8">
    <location>
        <begin position="28"/>
        <end position="49"/>
    </location>
</feature>
<evidence type="ECO:0000256" key="1">
    <source>
        <dbReference type="ARBA" id="ARBA00004651"/>
    </source>
</evidence>
<evidence type="ECO:0000256" key="3">
    <source>
        <dbReference type="ARBA" id="ARBA00022692"/>
    </source>
</evidence>
<dbReference type="RefSeq" id="WP_136927413.1">
    <property type="nucleotide sequence ID" value="NZ_SSMQ01000002.1"/>
</dbReference>
<dbReference type="Gene3D" id="1.20.1560.10">
    <property type="entry name" value="ABC transporter type 1, transmembrane domain"/>
    <property type="match status" value="1"/>
</dbReference>
<dbReference type="FunFam" id="1.20.1560.10:FF:000058">
    <property type="entry name" value="ABC transporter B family member 25"/>
    <property type="match status" value="1"/>
</dbReference>
<comment type="caution">
    <text evidence="11">The sequence shown here is derived from an EMBL/GenBank/DDBJ whole genome shotgun (WGS) entry which is preliminary data.</text>
</comment>
<keyword evidence="5 11" id="KW-0067">ATP-binding</keyword>
<reference evidence="11 12" key="1">
    <citation type="submission" date="2019-04" db="EMBL/GenBank/DDBJ databases">
        <authorList>
            <person name="Li Y."/>
            <person name="Wang J."/>
        </authorList>
    </citation>
    <scope>NUCLEOTIDE SEQUENCE [LARGE SCALE GENOMIC DNA]</scope>
    <source>
        <strain evidence="11 12">DSM 14668</strain>
    </source>
</reference>
<dbReference type="PROSITE" id="PS50893">
    <property type="entry name" value="ABC_TRANSPORTER_2"/>
    <property type="match status" value="1"/>
</dbReference>
<keyword evidence="12" id="KW-1185">Reference proteome</keyword>
<feature type="domain" description="ABC transporter" evidence="9">
    <location>
        <begin position="345"/>
        <end position="581"/>
    </location>
</feature>
<keyword evidence="3 8" id="KW-0812">Transmembrane</keyword>
<dbReference type="GO" id="GO:0005886">
    <property type="term" value="C:plasma membrane"/>
    <property type="evidence" value="ECO:0007669"/>
    <property type="project" value="UniProtKB-SubCell"/>
</dbReference>
<feature type="transmembrane region" description="Helical" evidence="8">
    <location>
        <begin position="284"/>
        <end position="303"/>
    </location>
</feature>